<protein>
    <recommendedName>
        <fullName evidence="6">Ubiquitin-like domain-containing protein</fullName>
    </recommendedName>
</protein>
<keyword evidence="8" id="KW-1185">Reference proteome</keyword>
<name>A0A8E2DM98_9APHY</name>
<dbReference type="SUPFAM" id="SSF54236">
    <property type="entry name" value="Ubiquitin-like"/>
    <property type="match status" value="1"/>
</dbReference>
<organism evidence="7 8">
    <name type="scientific">Obba rivulosa</name>
    <dbReference type="NCBI Taxonomy" id="1052685"/>
    <lineage>
        <taxon>Eukaryota</taxon>
        <taxon>Fungi</taxon>
        <taxon>Dikarya</taxon>
        <taxon>Basidiomycota</taxon>
        <taxon>Agaricomycotina</taxon>
        <taxon>Agaricomycetes</taxon>
        <taxon>Polyporales</taxon>
        <taxon>Gelatoporiaceae</taxon>
        <taxon>Obba</taxon>
    </lineage>
</organism>
<dbReference type="InterPro" id="IPR000626">
    <property type="entry name" value="Ubiquitin-like_dom"/>
</dbReference>
<dbReference type="EMBL" id="KV722399">
    <property type="protein sequence ID" value="OCH90729.1"/>
    <property type="molecule type" value="Genomic_DNA"/>
</dbReference>
<dbReference type="Gene3D" id="3.10.20.90">
    <property type="entry name" value="Phosphatidylinositol 3-kinase Catalytic Subunit, Chain A, domain 1"/>
    <property type="match status" value="1"/>
</dbReference>
<dbReference type="PROSITE" id="PS50053">
    <property type="entry name" value="UBIQUITIN_2"/>
    <property type="match status" value="1"/>
</dbReference>
<feature type="region of interest" description="Disordered" evidence="5">
    <location>
        <begin position="86"/>
        <end position="116"/>
    </location>
</feature>
<dbReference type="GO" id="GO:0030968">
    <property type="term" value="P:endoplasmic reticulum unfolded protein response"/>
    <property type="evidence" value="ECO:0007669"/>
    <property type="project" value="TreeGrafter"/>
</dbReference>
<feature type="compositionally biased region" description="Low complexity" evidence="5">
    <location>
        <begin position="365"/>
        <end position="389"/>
    </location>
</feature>
<feature type="region of interest" description="Disordered" evidence="5">
    <location>
        <begin position="359"/>
        <end position="401"/>
    </location>
</feature>
<evidence type="ECO:0000259" key="6">
    <source>
        <dbReference type="PROSITE" id="PS50053"/>
    </source>
</evidence>
<proteinExistence type="predicted"/>
<evidence type="ECO:0000256" key="2">
    <source>
        <dbReference type="ARBA" id="ARBA00022692"/>
    </source>
</evidence>
<reference evidence="7 8" key="1">
    <citation type="submission" date="2016-07" db="EMBL/GenBank/DDBJ databases">
        <title>Draft genome of the white-rot fungus Obba rivulosa 3A-2.</title>
        <authorList>
            <consortium name="DOE Joint Genome Institute"/>
            <person name="Miettinen O."/>
            <person name="Riley R."/>
            <person name="Acob R."/>
            <person name="Barry K."/>
            <person name="Cullen D."/>
            <person name="De Vries R."/>
            <person name="Hainaut M."/>
            <person name="Hatakka A."/>
            <person name="Henrissat B."/>
            <person name="Hilden K."/>
            <person name="Kuo R."/>
            <person name="Labutti K."/>
            <person name="Lipzen A."/>
            <person name="Makela M.R."/>
            <person name="Sandor L."/>
            <person name="Spatafora J.W."/>
            <person name="Grigoriev I.V."/>
            <person name="Hibbett D.S."/>
        </authorList>
    </citation>
    <scope>NUCLEOTIDE SEQUENCE [LARGE SCALE GENOMIC DNA]</scope>
    <source>
        <strain evidence="7 8">3A-2</strain>
    </source>
</reference>
<evidence type="ECO:0000256" key="1">
    <source>
        <dbReference type="ARBA" id="ARBA00004370"/>
    </source>
</evidence>
<dbReference type="InterPro" id="IPR029071">
    <property type="entry name" value="Ubiquitin-like_domsf"/>
</dbReference>
<evidence type="ECO:0000313" key="8">
    <source>
        <dbReference type="Proteomes" id="UP000250043"/>
    </source>
</evidence>
<dbReference type="PANTHER" id="PTHR12943">
    <property type="entry name" value="HOMOCYSTEINE-RESPONSIVE ENDOPLASMIC RETICULUM-RESIDENT UNIQUITIN-LIKE DOMAIN HERPUD PROTEIN FAMILY MEMBER"/>
    <property type="match status" value="1"/>
</dbReference>
<dbReference type="InterPro" id="IPR039751">
    <property type="entry name" value="HERPUD1/2"/>
</dbReference>
<keyword evidence="3" id="KW-1133">Transmembrane helix</keyword>
<dbReference type="Proteomes" id="UP000250043">
    <property type="component" value="Unassembled WGS sequence"/>
</dbReference>
<gene>
    <name evidence="7" type="ORF">OBBRIDRAFT_887520</name>
</gene>
<evidence type="ECO:0000313" key="7">
    <source>
        <dbReference type="EMBL" id="OCH90729.1"/>
    </source>
</evidence>
<comment type="subcellular location">
    <subcellularLocation>
        <location evidence="1">Membrane</location>
    </subcellularLocation>
</comment>
<dbReference type="OrthoDB" id="21589at2759"/>
<feature type="domain" description="Ubiquitin-like" evidence="6">
    <location>
        <begin position="4"/>
        <end position="64"/>
    </location>
</feature>
<keyword evidence="2" id="KW-0812">Transmembrane</keyword>
<dbReference type="GO" id="GO:0016020">
    <property type="term" value="C:membrane"/>
    <property type="evidence" value="ECO:0007669"/>
    <property type="project" value="UniProtKB-SubCell"/>
</dbReference>
<accession>A0A8E2DM98</accession>
<sequence length="533" mass="58606">MTLVDLRVELPAYSHSFQIHVQQESSIRDVKQEIARLCPGSPRPDGQRLIWRGRFLKDEERVAEIWNSPDGSHVVHLAVHPSAWSSAPPTIPASSSTPATPSSSQSTSQSSASRQHQLSVYGSHPLSYIMFRHHGALHVLVHGSYPDSGANLRELEPWRSIAIETLRSWGWSWPTIVDEEYPPAGDWSGGVKYDRVTIDGSHYLGLATPNATPNPVQAHALKVLSYTLPIISITVDPYNYPPMPVSYPVPINTQNNQQLQQLGFQRFRFGPGGQGPNPNFNPHDPNNPNADPLGGVEIRAIPVRALIAPLLMLVLRTLLMMYLFSPSKRPLFSLMLSAYIIYEAWGAFRAVMGDDRDRAQPAPVPAGAAANAAQPNANAQQGQPGARPARPGPGGAAQGPAGRSHLDILLHRMSDMNLASEDALVDSPVQAPQPSLLHKAKTFVGLLLLTLYPALWDHRRAALRRREGRLRTEANALEVAEAPRAEGGGEANAQADEGRARALAEIVARRERRPVWVRQYVQRVQTMEWMDDA</sequence>
<feature type="compositionally biased region" description="Low complexity" evidence="5">
    <location>
        <begin position="86"/>
        <end position="113"/>
    </location>
</feature>
<dbReference type="Pfam" id="PF00240">
    <property type="entry name" value="ubiquitin"/>
    <property type="match status" value="1"/>
</dbReference>
<evidence type="ECO:0000256" key="4">
    <source>
        <dbReference type="ARBA" id="ARBA00023136"/>
    </source>
</evidence>
<dbReference type="PANTHER" id="PTHR12943:SF27">
    <property type="entry name" value="HOMOCYSTEINE-INDUCED ENDOPLASMIC RETICULUM PROTEIN, ISOFORM A"/>
    <property type="match status" value="1"/>
</dbReference>
<dbReference type="AlphaFoldDB" id="A0A8E2DM98"/>
<keyword evidence="4" id="KW-0472">Membrane</keyword>
<evidence type="ECO:0000256" key="5">
    <source>
        <dbReference type="SAM" id="MobiDB-lite"/>
    </source>
</evidence>
<evidence type="ECO:0000256" key="3">
    <source>
        <dbReference type="ARBA" id="ARBA00022989"/>
    </source>
</evidence>